<dbReference type="RefSeq" id="WP_089406882.1">
    <property type="nucleotide sequence ID" value="NZ_FZOU01000001.1"/>
</dbReference>
<proteinExistence type="predicted"/>
<name>A0A239DRE9_9BACT</name>
<dbReference type="InterPro" id="IPR036291">
    <property type="entry name" value="NAD(P)-bd_dom_sf"/>
</dbReference>
<accession>A0A239DRE9</accession>
<evidence type="ECO:0000313" key="2">
    <source>
        <dbReference type="EMBL" id="SNS34779.1"/>
    </source>
</evidence>
<evidence type="ECO:0000259" key="1">
    <source>
        <dbReference type="Pfam" id="PF13460"/>
    </source>
</evidence>
<dbReference type="PANTHER" id="PTHR43355">
    <property type="entry name" value="FLAVIN REDUCTASE (NADPH)"/>
    <property type="match status" value="1"/>
</dbReference>
<protein>
    <submittedName>
        <fullName evidence="2">Putative NADH-flavin reductase</fullName>
    </submittedName>
</protein>
<dbReference type="OrthoDB" id="9785372at2"/>
<dbReference type="AlphaFoldDB" id="A0A239DRE9"/>
<organism evidence="2 3">
    <name type="scientific">Granulicella rosea</name>
    <dbReference type="NCBI Taxonomy" id="474952"/>
    <lineage>
        <taxon>Bacteria</taxon>
        <taxon>Pseudomonadati</taxon>
        <taxon>Acidobacteriota</taxon>
        <taxon>Terriglobia</taxon>
        <taxon>Terriglobales</taxon>
        <taxon>Acidobacteriaceae</taxon>
        <taxon>Granulicella</taxon>
    </lineage>
</organism>
<evidence type="ECO:0000313" key="3">
    <source>
        <dbReference type="Proteomes" id="UP000198356"/>
    </source>
</evidence>
<dbReference type="InterPro" id="IPR016040">
    <property type="entry name" value="NAD(P)-bd_dom"/>
</dbReference>
<reference evidence="2 3" key="1">
    <citation type="submission" date="2017-06" db="EMBL/GenBank/DDBJ databases">
        <authorList>
            <person name="Kim H.J."/>
            <person name="Triplett B.A."/>
        </authorList>
    </citation>
    <scope>NUCLEOTIDE SEQUENCE [LARGE SCALE GENOMIC DNA]</scope>
    <source>
        <strain evidence="2 3">DSM 18704</strain>
    </source>
</reference>
<dbReference type="Pfam" id="PF13460">
    <property type="entry name" value="NAD_binding_10"/>
    <property type="match status" value="1"/>
</dbReference>
<keyword evidence="3" id="KW-1185">Reference proteome</keyword>
<dbReference type="SUPFAM" id="SSF51735">
    <property type="entry name" value="NAD(P)-binding Rossmann-fold domains"/>
    <property type="match status" value="1"/>
</dbReference>
<dbReference type="Gene3D" id="3.40.50.720">
    <property type="entry name" value="NAD(P)-binding Rossmann-like Domain"/>
    <property type="match status" value="1"/>
</dbReference>
<dbReference type="EMBL" id="FZOU01000001">
    <property type="protein sequence ID" value="SNS34779.1"/>
    <property type="molecule type" value="Genomic_DNA"/>
</dbReference>
<dbReference type="PANTHER" id="PTHR43355:SF2">
    <property type="entry name" value="FLAVIN REDUCTASE (NADPH)"/>
    <property type="match status" value="1"/>
</dbReference>
<sequence length="212" mass="23275">MKIALFGASGATGRLLTERCLAAGHTVSALVRTPENYPFADRVRVVKGDAFDPVAIRWTLTGADAVLSALGARSLRREDVLERAVPLIVAGMIEQGISRIVALGSAGALDSALDKQPAYRRWIVQHIVYNTFLKWPVASQVAQYKELAASPLDWTMVMPPMLMNTAGRGRYRIDGDALPRGGSRIAREDVADFMMDQLGTEQWSRRGAYISW</sequence>
<dbReference type="InterPro" id="IPR051606">
    <property type="entry name" value="Polyketide_Oxido-like"/>
</dbReference>
<dbReference type="GO" id="GO:0016646">
    <property type="term" value="F:oxidoreductase activity, acting on the CH-NH group of donors, NAD or NADP as acceptor"/>
    <property type="evidence" value="ECO:0007669"/>
    <property type="project" value="TreeGrafter"/>
</dbReference>
<gene>
    <name evidence="2" type="ORF">SAMN05421770_101603</name>
</gene>
<feature type="domain" description="NAD(P)-binding" evidence="1">
    <location>
        <begin position="7"/>
        <end position="199"/>
    </location>
</feature>
<dbReference type="Proteomes" id="UP000198356">
    <property type="component" value="Unassembled WGS sequence"/>
</dbReference>